<name>A0A250X0X5_9CHLO</name>
<dbReference type="Pfam" id="PF00233">
    <property type="entry name" value="PDEase_I"/>
    <property type="match status" value="2"/>
</dbReference>
<dbReference type="InterPro" id="IPR023088">
    <property type="entry name" value="PDEase"/>
</dbReference>
<evidence type="ECO:0000259" key="5">
    <source>
        <dbReference type="PROSITE" id="PS51845"/>
    </source>
</evidence>
<dbReference type="PANTHER" id="PTHR11347">
    <property type="entry name" value="CYCLIC NUCLEOTIDE PHOSPHODIESTERASE"/>
    <property type="match status" value="1"/>
</dbReference>
<evidence type="ECO:0000256" key="3">
    <source>
        <dbReference type="PIRSR" id="PIRSR623088-3"/>
    </source>
</evidence>
<reference evidence="6 7" key="1">
    <citation type="submission" date="2017-08" db="EMBL/GenBank/DDBJ databases">
        <title>Acidophilic green algal genome provides insights into adaptation to an acidic environment.</title>
        <authorList>
            <person name="Hirooka S."/>
            <person name="Hirose Y."/>
            <person name="Kanesaki Y."/>
            <person name="Higuchi S."/>
            <person name="Fujiwara T."/>
            <person name="Onuma R."/>
            <person name="Era A."/>
            <person name="Ohbayashi R."/>
            <person name="Uzuka A."/>
            <person name="Nozaki H."/>
            <person name="Yoshikawa H."/>
            <person name="Miyagishima S.Y."/>
        </authorList>
    </citation>
    <scope>NUCLEOTIDE SEQUENCE [LARGE SCALE GENOMIC DNA]</scope>
    <source>
        <strain evidence="6 7">NIES-2499</strain>
    </source>
</reference>
<feature type="binding site" evidence="3">
    <location>
        <position position="33"/>
    </location>
    <ligand>
        <name>Zn(2+)</name>
        <dbReference type="ChEBI" id="CHEBI:29105"/>
        <label>1</label>
    </ligand>
</feature>
<keyword evidence="7" id="KW-1185">Reference proteome</keyword>
<dbReference type="GO" id="GO:0004114">
    <property type="term" value="F:3',5'-cyclic-nucleotide phosphodiesterase activity"/>
    <property type="evidence" value="ECO:0007669"/>
    <property type="project" value="InterPro"/>
</dbReference>
<gene>
    <name evidence="6" type="ORF">CEUSTIGMA_g4174.t1</name>
</gene>
<evidence type="ECO:0000256" key="4">
    <source>
        <dbReference type="SAM" id="MobiDB-lite"/>
    </source>
</evidence>
<feature type="binding site" evidence="3">
    <location>
        <position position="32"/>
    </location>
    <ligand>
        <name>Zn(2+)</name>
        <dbReference type="ChEBI" id="CHEBI:29105"/>
        <label>1</label>
    </ligand>
</feature>
<dbReference type="GO" id="GO:0007165">
    <property type="term" value="P:signal transduction"/>
    <property type="evidence" value="ECO:0007669"/>
    <property type="project" value="InterPro"/>
</dbReference>
<evidence type="ECO:0000313" key="7">
    <source>
        <dbReference type="Proteomes" id="UP000232323"/>
    </source>
</evidence>
<dbReference type="InterPro" id="IPR023174">
    <property type="entry name" value="PDEase_CS"/>
</dbReference>
<accession>A0A250X0X5</accession>
<feature type="binding site" evidence="3">
    <location>
        <position position="244"/>
    </location>
    <ligand>
        <name>Zn(2+)</name>
        <dbReference type="ChEBI" id="CHEBI:29105"/>
        <label>1</label>
    </ligand>
</feature>
<dbReference type="InterPro" id="IPR002073">
    <property type="entry name" value="PDEase_catalytic_dom"/>
</dbReference>
<feature type="compositionally biased region" description="Low complexity" evidence="4">
    <location>
        <begin position="128"/>
        <end position="142"/>
    </location>
</feature>
<dbReference type="OrthoDB" id="541199at2759"/>
<dbReference type="Gene3D" id="1.10.1300.10">
    <property type="entry name" value="3'5'-cyclic nucleotide phosphodiesterase, catalytic domain"/>
    <property type="match status" value="1"/>
</dbReference>
<dbReference type="EMBL" id="BEGY01000019">
    <property type="protein sequence ID" value="GAX76727.1"/>
    <property type="molecule type" value="Genomic_DNA"/>
</dbReference>
<feature type="binding site" evidence="3">
    <location>
        <position position="33"/>
    </location>
    <ligand>
        <name>Zn(2+)</name>
        <dbReference type="ChEBI" id="CHEBI:29105"/>
        <label>2</label>
    </ligand>
</feature>
<dbReference type="PROSITE" id="PS00126">
    <property type="entry name" value="PDEASE_I_1"/>
    <property type="match status" value="1"/>
</dbReference>
<dbReference type="AlphaFoldDB" id="A0A250X0X5"/>
<feature type="domain" description="PDEase" evidence="5">
    <location>
        <begin position="1"/>
        <end position="338"/>
    </location>
</feature>
<organism evidence="6 7">
    <name type="scientific">Chlamydomonas eustigma</name>
    <dbReference type="NCBI Taxonomy" id="1157962"/>
    <lineage>
        <taxon>Eukaryota</taxon>
        <taxon>Viridiplantae</taxon>
        <taxon>Chlorophyta</taxon>
        <taxon>core chlorophytes</taxon>
        <taxon>Chlorophyceae</taxon>
        <taxon>CS clade</taxon>
        <taxon>Chlamydomonadales</taxon>
        <taxon>Chlamydomonadaceae</taxon>
        <taxon>Chlamydomonas</taxon>
    </lineage>
</organism>
<dbReference type="PROSITE" id="PS51845">
    <property type="entry name" value="PDEASE_I_2"/>
    <property type="match status" value="1"/>
</dbReference>
<feature type="region of interest" description="Disordered" evidence="4">
    <location>
        <begin position="120"/>
        <end position="198"/>
    </location>
</feature>
<comment type="caution">
    <text evidence="6">The sequence shown here is derived from an EMBL/GenBank/DDBJ whole genome shotgun (WGS) entry which is preliminary data.</text>
</comment>
<dbReference type="SUPFAM" id="SSF109604">
    <property type="entry name" value="HD-domain/PDEase-like"/>
    <property type="match status" value="1"/>
</dbReference>
<proteinExistence type="predicted"/>
<evidence type="ECO:0000313" key="6">
    <source>
        <dbReference type="EMBL" id="GAX76727.1"/>
    </source>
</evidence>
<evidence type="ECO:0000256" key="1">
    <source>
        <dbReference type="ARBA" id="ARBA00022723"/>
    </source>
</evidence>
<feature type="compositionally biased region" description="Basic and acidic residues" evidence="4">
    <location>
        <begin position="166"/>
        <end position="186"/>
    </location>
</feature>
<keyword evidence="1 3" id="KW-0479">Metal-binding</keyword>
<dbReference type="InterPro" id="IPR036971">
    <property type="entry name" value="PDEase_catalytic_dom_sf"/>
</dbReference>
<evidence type="ECO:0000256" key="2">
    <source>
        <dbReference type="ARBA" id="ARBA00022801"/>
    </source>
</evidence>
<protein>
    <recommendedName>
        <fullName evidence="5">PDEase domain-containing protein</fullName>
    </recommendedName>
</protein>
<keyword evidence="2" id="KW-0378">Hydrolase</keyword>
<dbReference type="STRING" id="1157962.A0A250X0X5"/>
<dbReference type="GO" id="GO:0046872">
    <property type="term" value="F:metal ion binding"/>
    <property type="evidence" value="ECO:0007669"/>
    <property type="project" value="UniProtKB-KW"/>
</dbReference>
<sequence>MLHMITKSSLFKCGIADTALVKLAYVIAATVHDVDHYGLNNDFLVNSRNTLAVIHNDRSPMESHHCSLTFTTLYGPDTDFTALLSPADQKVFRSLVIDLVLATDMKQHFNILSQFTSSSRLGNKKSESGPGPSPLSGNSSTPQPGAVAPPCSGGGPSHLSSPLGLVKRDDSDDKLARRSPAVERGLKKPSLGVTSANVSPRGAMGTLLRLNSLRQVTPVDAVPYHPKNDGEKLVCLQVALKIADVSSIFRPFNVALRSIHGLEEEFFRQGDKERELGMPLTPLFDRTKAGVSKAQKGFIDFIAMPLLKSFVHVFPECQPLLLELKLNYVELEAMNKAIPSPAVDNNSAGIVQEVAEHRHQEVAEHRHQAIGVEKYGQGDEEHFKKDSIKSLLSDHEGTQ</sequence>
<dbReference type="PRINTS" id="PR00387">
    <property type="entry name" value="PDIESTERASE1"/>
</dbReference>
<dbReference type="Proteomes" id="UP000232323">
    <property type="component" value="Unassembled WGS sequence"/>
</dbReference>